<dbReference type="Pfam" id="PF00092">
    <property type="entry name" value="VWA"/>
    <property type="match status" value="1"/>
</dbReference>
<feature type="compositionally biased region" description="Low complexity" evidence="1">
    <location>
        <begin position="517"/>
        <end position="540"/>
    </location>
</feature>
<accession>A0ABR3V562</accession>
<proteinExistence type="predicted"/>
<evidence type="ECO:0000256" key="1">
    <source>
        <dbReference type="SAM" id="MobiDB-lite"/>
    </source>
</evidence>
<dbReference type="PANTHER" id="PTHR10579">
    <property type="entry name" value="CALCIUM-ACTIVATED CHLORIDE CHANNEL REGULATOR"/>
    <property type="match status" value="1"/>
</dbReference>
<sequence>MSLNPFRGWSSRKKQPASNMAPTNKSSQKETLTEHSLIEQTNHYDKDSLVQIHPVPASGEGLDGIIVKIQPPKEPKLPSDRTHVPCDIVLSIDVSGSMDTSAPVPSVPGEHGQQEQTGLTVLDLVKHAALTIVETLDEGDRLGIVTFSTRTEMLQRLTPMTEENKAETRRRIKNMQTQCATNLWHGITDGLKLFRNVAGQAKPPGRVPALLVLTDGVPNHMCPRQGYVPKLRGMQPLPASIHTFGFGYSLRSGLLKSIAEIGGGSYNFIPDAGMIGTVFVHAVANLQSTFANNAHLTLTYPSYLQLQETTGQAVDKKEPVDDHDAITPLTTKHRTMRLTISLNDLRYGQSRDIYLAYGSRWEAIQAAAQGNSAPEEELTATLTYQRFTAKTQSVVARCDPLVVSVPEGLALDPAETAYHVSRSKLVEFLAGLAPLDKQGEHQPLAKVPEDMAERLARLVADLPAARHEFAGDENCRTEVAAGVRRPGTPDTVTSAASTESFSDVATAVVDEDDSDSDNNSPPTPTSTTFSSASTTSSSLSPSHHRLWWITAETPATWTGQIALALLNATYYSRWGEHYLPSLAGAHARQACNSFKDAGPLRYGRDSPLFAKCRDRLDEAFDNLPPPEPSAPVVRYYQTGTTSTISRGGGFKTGGMVLVTPWHPIRRLSAAAAWEFPKDASLRTVRYTGAVYSVQLERDDHVEAHAMLVNGVWSVTLGHGLTGTAAGERQDVRSHAFFGDYDKVSASLARLPRKEGGLVLAGGVMRDPKTGNVCGFSRMPVKARTVSSGRKKVAFHA</sequence>
<feature type="region of interest" description="Disordered" evidence="1">
    <location>
        <begin position="1"/>
        <end position="33"/>
    </location>
</feature>
<dbReference type="Gene3D" id="3.40.50.410">
    <property type="entry name" value="von Willebrand factor, type A domain"/>
    <property type="match status" value="1"/>
</dbReference>
<dbReference type="SUPFAM" id="SSF53300">
    <property type="entry name" value="vWA-like"/>
    <property type="match status" value="1"/>
</dbReference>
<evidence type="ECO:0000313" key="4">
    <source>
        <dbReference type="Proteomes" id="UP001583172"/>
    </source>
</evidence>
<name>A0ABR3V562_HUMIN</name>
<evidence type="ECO:0000313" key="3">
    <source>
        <dbReference type="EMBL" id="KAL1836551.1"/>
    </source>
</evidence>
<feature type="region of interest" description="Disordered" evidence="1">
    <location>
        <begin position="509"/>
        <end position="540"/>
    </location>
</feature>
<organism evidence="3 4">
    <name type="scientific">Humicola insolens</name>
    <name type="common">Soft-rot fungus</name>
    <dbReference type="NCBI Taxonomy" id="85995"/>
    <lineage>
        <taxon>Eukaryota</taxon>
        <taxon>Fungi</taxon>
        <taxon>Dikarya</taxon>
        <taxon>Ascomycota</taxon>
        <taxon>Pezizomycotina</taxon>
        <taxon>Sordariomycetes</taxon>
        <taxon>Sordariomycetidae</taxon>
        <taxon>Sordariales</taxon>
        <taxon>Chaetomiaceae</taxon>
        <taxon>Mycothermus</taxon>
    </lineage>
</organism>
<dbReference type="InterPro" id="IPR032838">
    <property type="entry name" value="Vwaint_dom"/>
</dbReference>
<dbReference type="Proteomes" id="UP001583172">
    <property type="component" value="Unassembled WGS sequence"/>
</dbReference>
<protein>
    <recommendedName>
        <fullName evidence="2">VWFA domain-containing protein</fullName>
    </recommendedName>
</protein>
<feature type="compositionally biased region" description="Polar residues" evidence="1">
    <location>
        <begin position="16"/>
        <end position="26"/>
    </location>
</feature>
<evidence type="ECO:0000259" key="2">
    <source>
        <dbReference type="PROSITE" id="PS50234"/>
    </source>
</evidence>
<dbReference type="InterPro" id="IPR051266">
    <property type="entry name" value="CLCR"/>
</dbReference>
<dbReference type="PANTHER" id="PTHR10579:SF156">
    <property type="entry name" value="VWFA DOMAIN-CONTAINING PROTEIN"/>
    <property type="match status" value="1"/>
</dbReference>
<dbReference type="SMART" id="SM00327">
    <property type="entry name" value="VWA"/>
    <property type="match status" value="1"/>
</dbReference>
<dbReference type="Pfam" id="PF14624">
    <property type="entry name" value="Vwaint"/>
    <property type="match status" value="1"/>
</dbReference>
<dbReference type="InterPro" id="IPR002035">
    <property type="entry name" value="VWF_A"/>
</dbReference>
<dbReference type="InterPro" id="IPR039510">
    <property type="entry name" value="Vint_dom"/>
</dbReference>
<keyword evidence="4" id="KW-1185">Reference proteome</keyword>
<dbReference type="EMBL" id="JAZGSY010000397">
    <property type="protein sequence ID" value="KAL1836551.1"/>
    <property type="molecule type" value="Genomic_DNA"/>
</dbReference>
<dbReference type="Pfam" id="PF14623">
    <property type="entry name" value="Vint"/>
    <property type="match status" value="1"/>
</dbReference>
<dbReference type="InterPro" id="IPR036465">
    <property type="entry name" value="vWFA_dom_sf"/>
</dbReference>
<gene>
    <name evidence="3" type="ORF">VTJ49DRAFT_5028</name>
</gene>
<feature type="domain" description="VWFA" evidence="2">
    <location>
        <begin position="87"/>
        <end position="283"/>
    </location>
</feature>
<comment type="caution">
    <text evidence="3">The sequence shown here is derived from an EMBL/GenBank/DDBJ whole genome shotgun (WGS) entry which is preliminary data.</text>
</comment>
<dbReference type="PROSITE" id="PS50234">
    <property type="entry name" value="VWFA"/>
    <property type="match status" value="1"/>
</dbReference>
<reference evidence="3 4" key="1">
    <citation type="journal article" date="2024" name="Commun. Biol.">
        <title>Comparative genomic analysis of thermophilic fungi reveals convergent evolutionary adaptations and gene losses.</title>
        <authorList>
            <person name="Steindorff A.S."/>
            <person name="Aguilar-Pontes M.V."/>
            <person name="Robinson A.J."/>
            <person name="Andreopoulos B."/>
            <person name="LaButti K."/>
            <person name="Kuo A."/>
            <person name="Mondo S."/>
            <person name="Riley R."/>
            <person name="Otillar R."/>
            <person name="Haridas S."/>
            <person name="Lipzen A."/>
            <person name="Grimwood J."/>
            <person name="Schmutz J."/>
            <person name="Clum A."/>
            <person name="Reid I.D."/>
            <person name="Moisan M.C."/>
            <person name="Butler G."/>
            <person name="Nguyen T.T.M."/>
            <person name="Dewar K."/>
            <person name="Conant G."/>
            <person name="Drula E."/>
            <person name="Henrissat B."/>
            <person name="Hansel C."/>
            <person name="Singer S."/>
            <person name="Hutchinson M.I."/>
            <person name="de Vries R.P."/>
            <person name="Natvig D.O."/>
            <person name="Powell A.J."/>
            <person name="Tsang A."/>
            <person name="Grigoriev I.V."/>
        </authorList>
    </citation>
    <scope>NUCLEOTIDE SEQUENCE [LARGE SCALE GENOMIC DNA]</scope>
    <source>
        <strain evidence="3 4">CBS 620.91</strain>
    </source>
</reference>